<dbReference type="InterPro" id="IPR036291">
    <property type="entry name" value="NAD(P)-bd_dom_sf"/>
</dbReference>
<evidence type="ECO:0000256" key="1">
    <source>
        <dbReference type="ARBA" id="ARBA00007637"/>
    </source>
</evidence>
<dbReference type="Gene3D" id="3.90.25.10">
    <property type="entry name" value="UDP-galactose 4-epimerase, domain 1"/>
    <property type="match status" value="1"/>
</dbReference>
<comment type="similarity">
    <text evidence="1">Belongs to the NAD(P)-dependent epimerase/dehydratase family.</text>
</comment>
<gene>
    <name evidence="3" type="ORF">DVS28_a0096</name>
</gene>
<dbReference type="EMBL" id="CP031165">
    <property type="protein sequence ID" value="AXV04804.1"/>
    <property type="molecule type" value="Genomic_DNA"/>
</dbReference>
<dbReference type="Gene3D" id="3.40.50.720">
    <property type="entry name" value="NAD(P)-binding Rossmann-like Domain"/>
    <property type="match status" value="1"/>
</dbReference>
<accession>A0A346XRF7</accession>
<dbReference type="AlphaFoldDB" id="A0A346XRF7"/>
<protein>
    <submittedName>
        <fullName evidence="3">UDP-glucose 4-epimerase</fullName>
    </submittedName>
</protein>
<dbReference type="PANTHER" id="PTHR43000">
    <property type="entry name" value="DTDP-D-GLUCOSE 4,6-DEHYDRATASE-RELATED"/>
    <property type="match status" value="1"/>
</dbReference>
<proteinExistence type="inferred from homology"/>
<sequence>MTRSTLQRPRRILVTGGAGFIGANLVRRLLDDDEVDEVRVIDDRSAGDHGTLHGLPVTDIDASILDWTALRSAVEGCDGIVHLAAMASVAASVADPVLCHEVNATGTLRVLDAARAVGNVPVVLASSSAVYGEHPAARKHEGLPVDPLSPYAASKLAAEGYALSYGRSYGLPVLPLRFFNVYGPHQPAGHAYAAVIPAFVEAALDGQPLVVNGDGGQTRDFVFVDTVADVISTALQRGLTSAAAVNVASGEPTSLDQLIDVVCRVVGHPLVVHHGPERVSDIRHSRADVDRLRTLVPDVAPVSLEEGLQRTVAWTRGRMAARIALEGVAEGRDLPTMDRVS</sequence>
<organism evidence="3 4">
    <name type="scientific">Euzebya pacifica</name>
    <dbReference type="NCBI Taxonomy" id="1608957"/>
    <lineage>
        <taxon>Bacteria</taxon>
        <taxon>Bacillati</taxon>
        <taxon>Actinomycetota</taxon>
        <taxon>Nitriliruptoria</taxon>
        <taxon>Euzebyales</taxon>
    </lineage>
</organism>
<dbReference type="SUPFAM" id="SSF51735">
    <property type="entry name" value="NAD(P)-binding Rossmann-fold domains"/>
    <property type="match status" value="1"/>
</dbReference>
<evidence type="ECO:0000313" key="4">
    <source>
        <dbReference type="Proteomes" id="UP000264006"/>
    </source>
</evidence>
<dbReference type="RefSeq" id="WP_114589699.1">
    <property type="nucleotide sequence ID" value="NZ_CP031165.1"/>
</dbReference>
<evidence type="ECO:0000313" key="3">
    <source>
        <dbReference type="EMBL" id="AXV04804.1"/>
    </source>
</evidence>
<dbReference type="InterPro" id="IPR001509">
    <property type="entry name" value="Epimerase_deHydtase"/>
</dbReference>
<dbReference type="OrthoDB" id="9801785at2"/>
<feature type="domain" description="NAD-dependent epimerase/dehydratase" evidence="2">
    <location>
        <begin position="12"/>
        <end position="247"/>
    </location>
</feature>
<name>A0A346XRF7_9ACTN</name>
<dbReference type="Proteomes" id="UP000264006">
    <property type="component" value="Chromosome"/>
</dbReference>
<reference evidence="3 4" key="1">
    <citation type="submission" date="2018-09" db="EMBL/GenBank/DDBJ databases">
        <title>Complete genome sequence of Euzebya sp. DY32-46 isolated from seawater of Pacific Ocean.</title>
        <authorList>
            <person name="Xu L."/>
            <person name="Wu Y.-H."/>
            <person name="Xu X.-W."/>
        </authorList>
    </citation>
    <scope>NUCLEOTIDE SEQUENCE [LARGE SCALE GENOMIC DNA]</scope>
    <source>
        <strain evidence="3 4">DY32-46</strain>
    </source>
</reference>
<keyword evidence="4" id="KW-1185">Reference proteome</keyword>
<dbReference type="Pfam" id="PF01370">
    <property type="entry name" value="Epimerase"/>
    <property type="match status" value="1"/>
</dbReference>
<dbReference type="KEGG" id="euz:DVS28_a0096"/>
<evidence type="ECO:0000259" key="2">
    <source>
        <dbReference type="Pfam" id="PF01370"/>
    </source>
</evidence>